<protein>
    <recommendedName>
        <fullName evidence="3">Aluminum resistance family protein</fullName>
    </recommendedName>
</protein>
<gene>
    <name evidence="1" type="ORF">PANO66_02908</name>
</gene>
<dbReference type="AlphaFoldDB" id="A0AAD1Q312"/>
<dbReference type="Proteomes" id="UP001153761">
    <property type="component" value="Chromosome"/>
</dbReference>
<evidence type="ECO:0008006" key="3">
    <source>
        <dbReference type="Google" id="ProtNLM"/>
    </source>
</evidence>
<evidence type="ECO:0000313" key="2">
    <source>
        <dbReference type="Proteomes" id="UP001153761"/>
    </source>
</evidence>
<dbReference type="Gene3D" id="3.90.1150.60">
    <property type="entry name" value="Methioning gamme-lyase, C-terminal domain"/>
    <property type="match status" value="1"/>
</dbReference>
<sequence>MISSIEQLKEAEQELFPIFSGIDTQVKHNLKRVLDSFRRYRVGTHHFAGVTGYGHDDLGRQTLDQVFAEIMGAESAAVRVQFVSGTHAITCALFGCLRPGDELLAVTGTPYDTLEEVIGVRGQGQGSLLDFGISYRQLELTVQGKIDWEGLRSAITAKTRMVLIQRSCGYSWRLSLSIDEIEKIVNIVKKQNPHTICFVDNCYGEFIENREPTAVGVDLMAGSLIKNPGGTIVQAGGYVAGREDLVEAATCRLTAPGIGSSGGATFDQNRILFQGLFLAPQMVGEAIKGTHLTSYVFNQLGYPVNPLPFEPRRDVIQAIELGSPNKLIAFCRAIQQYSPIGSYLEPVPAEMHGYESHLVMAGGTFIDGSTSEFSADGPLREPYIVFCQGGTHWTHISLALEAAIEALAKV</sequence>
<dbReference type="PANTHER" id="PTHR46658:SF1">
    <property type="entry name" value="CYS OR MET METABOLISM PYRIDOXAL-PHOSPHATE-DEPENDENT ENZYME"/>
    <property type="match status" value="1"/>
</dbReference>
<dbReference type="GeneID" id="77288303"/>
<dbReference type="InterPro" id="IPR015421">
    <property type="entry name" value="PyrdxlP-dep_Trfase_major"/>
</dbReference>
<dbReference type="RefSeq" id="WP_173401008.1">
    <property type="nucleotide sequence ID" value="NZ_JBEIHM010000104.1"/>
</dbReference>
<dbReference type="Pfam" id="PF06838">
    <property type="entry name" value="Met_gamma_lyase"/>
    <property type="match status" value="1"/>
</dbReference>
<dbReference type="PANTHER" id="PTHR46658">
    <property type="entry name" value="CYS OR MET METABOLISM PYRIDOXAL-PHOSPHATE-DEPENDENT ENZYME"/>
    <property type="match status" value="1"/>
</dbReference>
<evidence type="ECO:0000313" key="1">
    <source>
        <dbReference type="EMBL" id="CAD5955533.1"/>
    </source>
</evidence>
<dbReference type="InterPro" id="IPR015424">
    <property type="entry name" value="PyrdxlP-dep_Trfase"/>
</dbReference>
<dbReference type="Gene3D" id="3.40.640.10">
    <property type="entry name" value="Type I PLP-dependent aspartate aminotransferase-like (Major domain)"/>
    <property type="match status" value="1"/>
</dbReference>
<proteinExistence type="predicted"/>
<name>A0AAD1Q312_PLAAG</name>
<dbReference type="InterPro" id="IPR009651">
    <property type="entry name" value="Met_g_lyase_put"/>
</dbReference>
<accession>A0AAD1Q312</accession>
<dbReference type="EMBL" id="LR882963">
    <property type="protein sequence ID" value="CAD5955533.1"/>
    <property type="molecule type" value="Genomic_DNA"/>
</dbReference>
<dbReference type="SUPFAM" id="SSF53383">
    <property type="entry name" value="PLP-dependent transferases"/>
    <property type="match status" value="1"/>
</dbReference>
<reference evidence="1" key="1">
    <citation type="submission" date="2020-09" db="EMBL/GenBank/DDBJ databases">
        <authorList>
            <person name="Blom J."/>
        </authorList>
    </citation>
    <scope>NUCLEOTIDE SEQUENCE</scope>
    <source>
        <strain evidence="1">No.66</strain>
    </source>
</reference>
<organism evidence="1 2">
    <name type="scientific">Planktothrix agardhii</name>
    <name type="common">Oscillatoria agardhii</name>
    <dbReference type="NCBI Taxonomy" id="1160"/>
    <lineage>
        <taxon>Bacteria</taxon>
        <taxon>Bacillati</taxon>
        <taxon>Cyanobacteriota</taxon>
        <taxon>Cyanophyceae</taxon>
        <taxon>Oscillatoriophycideae</taxon>
        <taxon>Oscillatoriales</taxon>
        <taxon>Microcoleaceae</taxon>
        <taxon>Planktothrix</taxon>
    </lineage>
</organism>